<organism evidence="6 7">
    <name type="scientific">candidate division KSB3 bacterium</name>
    <dbReference type="NCBI Taxonomy" id="2044937"/>
    <lineage>
        <taxon>Bacteria</taxon>
        <taxon>candidate division KSB3</taxon>
    </lineage>
</organism>
<dbReference type="Pfam" id="PF12801">
    <property type="entry name" value="Fer4_5"/>
    <property type="match status" value="1"/>
</dbReference>
<reference evidence="6" key="1">
    <citation type="submission" date="2019-11" db="EMBL/GenBank/DDBJ databases">
        <title>Microbial mats filling the niche in hypersaline microbial mats.</title>
        <authorList>
            <person name="Wong H.L."/>
            <person name="Macleod F.I."/>
            <person name="White R.A. III"/>
            <person name="Burns B.P."/>
        </authorList>
    </citation>
    <scope>NUCLEOTIDE SEQUENCE</scope>
    <source>
        <strain evidence="6">Rbin_158</strain>
    </source>
</reference>
<accession>A0A9D5JT35</accession>
<keyword evidence="4" id="KW-1133">Transmembrane helix</keyword>
<proteinExistence type="predicted"/>
<dbReference type="PANTHER" id="PTHR30224:SF4">
    <property type="entry name" value="ELECTRON TRANSPORT PROTEIN YCCM-RELATED"/>
    <property type="match status" value="1"/>
</dbReference>
<protein>
    <submittedName>
        <fullName evidence="6">4Fe-4S binding protein</fullName>
    </submittedName>
</protein>
<comment type="caution">
    <text evidence="6">The sequence shown here is derived from an EMBL/GenBank/DDBJ whole genome shotgun (WGS) entry which is preliminary data.</text>
</comment>
<keyword evidence="3 4" id="KW-0472">Membrane</keyword>
<evidence type="ECO:0000313" key="7">
    <source>
        <dbReference type="Proteomes" id="UP000649604"/>
    </source>
</evidence>
<feature type="transmembrane region" description="Helical" evidence="4">
    <location>
        <begin position="89"/>
        <end position="108"/>
    </location>
</feature>
<evidence type="ECO:0000313" key="6">
    <source>
        <dbReference type="EMBL" id="MBD3323605.1"/>
    </source>
</evidence>
<evidence type="ECO:0000256" key="1">
    <source>
        <dbReference type="ARBA" id="ARBA00004236"/>
    </source>
</evidence>
<gene>
    <name evidence="6" type="ORF">GF339_03410</name>
</gene>
<comment type="subcellular location">
    <subcellularLocation>
        <location evidence="1">Cell membrane</location>
    </subcellularLocation>
</comment>
<feature type="transmembrane region" description="Helical" evidence="4">
    <location>
        <begin position="193"/>
        <end position="210"/>
    </location>
</feature>
<feature type="non-terminal residue" evidence="6">
    <location>
        <position position="219"/>
    </location>
</feature>
<dbReference type="PANTHER" id="PTHR30224">
    <property type="entry name" value="ELECTRON TRANSPORT PROTEIN"/>
    <property type="match status" value="1"/>
</dbReference>
<name>A0A9D5JT35_9BACT</name>
<feature type="domain" description="4Fe-4S ferredoxin-type" evidence="5">
    <location>
        <begin position="91"/>
        <end position="134"/>
    </location>
</feature>
<evidence type="ECO:0000256" key="4">
    <source>
        <dbReference type="SAM" id="Phobius"/>
    </source>
</evidence>
<dbReference type="EMBL" id="WJJP01000105">
    <property type="protein sequence ID" value="MBD3323605.1"/>
    <property type="molecule type" value="Genomic_DNA"/>
</dbReference>
<keyword evidence="2" id="KW-1003">Cell membrane</keyword>
<evidence type="ECO:0000256" key="2">
    <source>
        <dbReference type="ARBA" id="ARBA00022475"/>
    </source>
</evidence>
<dbReference type="GO" id="GO:0005886">
    <property type="term" value="C:plasma membrane"/>
    <property type="evidence" value="ECO:0007669"/>
    <property type="project" value="UniProtKB-SubCell"/>
</dbReference>
<dbReference type="InterPro" id="IPR052378">
    <property type="entry name" value="NosR_regulator"/>
</dbReference>
<dbReference type="InterPro" id="IPR017896">
    <property type="entry name" value="4Fe4S_Fe-S-bd"/>
</dbReference>
<sequence length="219" mass="24760">MIWTHGHESGYKGRPVLETQERSMMKERNITRGAQNLTRLVVLGVVTYFALMHQLKGVLVAPNAHVFCPFGGLESLYKLVAEGGYIKKIFPATMVLLVGSVLLTVVLNRAFCGWICPLGTLQAIFARIAKFFKIKKIQVPAQVEQALSYLKYVLLIVILYFTWRVGDLVYAYYDPWAAYTHVAAGFGELYDEFLIGTLFLLVGMVGSLWLPNNFCRYFC</sequence>
<feature type="transmembrane region" description="Helical" evidence="4">
    <location>
        <begin position="152"/>
        <end position="173"/>
    </location>
</feature>
<feature type="transmembrane region" description="Helical" evidence="4">
    <location>
        <begin position="33"/>
        <end position="51"/>
    </location>
</feature>
<evidence type="ECO:0000259" key="5">
    <source>
        <dbReference type="Pfam" id="PF12801"/>
    </source>
</evidence>
<evidence type="ECO:0000256" key="3">
    <source>
        <dbReference type="ARBA" id="ARBA00023136"/>
    </source>
</evidence>
<keyword evidence="4" id="KW-0812">Transmembrane</keyword>
<dbReference type="Proteomes" id="UP000649604">
    <property type="component" value="Unassembled WGS sequence"/>
</dbReference>
<dbReference type="AlphaFoldDB" id="A0A9D5JT35"/>